<reference evidence="1" key="1">
    <citation type="submission" date="2020-03" db="EMBL/GenBank/DDBJ databases">
        <title>The deep terrestrial virosphere.</title>
        <authorList>
            <person name="Holmfeldt K."/>
            <person name="Nilsson E."/>
            <person name="Simone D."/>
            <person name="Lopez-Fernandez M."/>
            <person name="Wu X."/>
            <person name="de Brujin I."/>
            <person name="Lundin D."/>
            <person name="Andersson A."/>
            <person name="Bertilsson S."/>
            <person name="Dopson M."/>
        </authorList>
    </citation>
    <scope>NUCLEOTIDE SEQUENCE</scope>
    <source>
        <strain evidence="1">TM448B01735</strain>
    </source>
</reference>
<organism evidence="1">
    <name type="scientific">viral metagenome</name>
    <dbReference type="NCBI Taxonomy" id="1070528"/>
    <lineage>
        <taxon>unclassified sequences</taxon>
        <taxon>metagenomes</taxon>
        <taxon>organismal metagenomes</taxon>
    </lineage>
</organism>
<dbReference type="EMBL" id="MT144817">
    <property type="protein sequence ID" value="QJH99916.1"/>
    <property type="molecule type" value="Genomic_DNA"/>
</dbReference>
<evidence type="ECO:0000313" key="1">
    <source>
        <dbReference type="EMBL" id="QJH99916.1"/>
    </source>
</evidence>
<proteinExistence type="predicted"/>
<dbReference type="AlphaFoldDB" id="A0A6M3XQ36"/>
<gene>
    <name evidence="1" type="ORF">TM448B01735_0003</name>
</gene>
<accession>A0A6M3XQ36</accession>
<protein>
    <submittedName>
        <fullName evidence="1">Uncharacterized protein</fullName>
    </submittedName>
</protein>
<sequence length="132" mass="15503">MKVKLIKKADSTLTKLLTEKEGYHPSFLKDDKRNYLDNIPLSIPKAFILANLSCKKFKIKKIPEIRFIIVSTEKYPDGFAFREVNKIFLTRHSVHSFLTTLSAFISPNNMECVYNKLLCMWKEKESENWKLN</sequence>
<name>A0A6M3XQ36_9ZZZZ</name>